<feature type="region of interest" description="Disordered" evidence="3">
    <location>
        <begin position="640"/>
        <end position="659"/>
    </location>
</feature>
<feature type="region of interest" description="Disordered" evidence="3">
    <location>
        <begin position="125"/>
        <end position="148"/>
    </location>
</feature>
<proteinExistence type="predicted"/>
<feature type="domain" description="SH3" evidence="5">
    <location>
        <begin position="425"/>
        <end position="483"/>
    </location>
</feature>
<keyword evidence="4" id="KW-1133">Transmembrane helix</keyword>
<dbReference type="InterPro" id="IPR036028">
    <property type="entry name" value="SH3-like_dom_sf"/>
</dbReference>
<name>A0A9W8DKR5_9FUNG</name>
<dbReference type="Pfam" id="PF00018">
    <property type="entry name" value="SH3_1"/>
    <property type="match status" value="1"/>
</dbReference>
<feature type="region of interest" description="Disordered" evidence="3">
    <location>
        <begin position="880"/>
        <end position="906"/>
    </location>
</feature>
<dbReference type="InterPro" id="IPR001452">
    <property type="entry name" value="SH3_domain"/>
</dbReference>
<feature type="compositionally biased region" description="Low complexity" evidence="3">
    <location>
        <begin position="960"/>
        <end position="1001"/>
    </location>
</feature>
<feature type="compositionally biased region" description="Polar residues" evidence="3">
    <location>
        <begin position="642"/>
        <end position="659"/>
    </location>
</feature>
<sequence>MATICIHAVNVNSECFSLRGSTACPGYEDAYLSPGATTLFGWSPSNDVNAFDKSLTDYVGSHRDTEQFQILFRCSGIDQNGGDGTTNRDLGPSNVRYRRSVLCAQIIAGEKNIADCYGGSNDSNPNSAAGSGNSTFSTPLPGGINKDSDTSVLKLAQNSPENKRHSHRPLPLCKTTCYSWAHSIATMTKNSTLCPADAGINRDANLDNIYKTCENSELSGSNGQCVSGEENEQQTCGYKRVEDWCRYCEHSSMHHDICESVGVKPSKPSDSASKDHADNEDIDGIEKVGTLMDQNKALKDLAIKERQKASRYRAAVIALCVLLFVIPLCLGWYVFILWRRHKRANNLFIDTLSPTSSRNGSNKTINTAAACNANAALTSTATAVVPKTQAASAPTQGIGYTDLSQSSSKKDQEDFVDIFLRSVNKNRTVVRAFFGRREDEISLQAGDQVQIQMAFDDGWVVGRNLRTDEEGSFPLMCIMTELPNNIPAEWTTISGNSDNRRTSMTVERRSREYHNRNGTMKNAKKPYKYVFASPRQSNDNREKQPPYHLLNGLHHHPQGEKGIHLSLVSRFWDFLSNYKVFNPHARRHLRRRQQRRYLNNPEIEYSKLMPFNFSAIKPISPISEMPKIVPSSSYKPDLQTIPDVNSATTTPKKNTNTMDLSYYQSNGYIPVPQSPTRASNANTQISPRQQKSPSSTIRSAILQAKAMDNLQPPSPTRSRTSNSNSNTNSNTHHQQLYYRGSGGSASDGHSVDEYESPRQTTIASSTQTPNDNIIAQRKFTPSSNGTIDVSNQVIGRRRSQSLNVQKHMKLTTSASASQIENQKAGISNVFSSTTTTNNNSHGQNTIYGINSIYTDASLRHSYTNTADIINRYAKMGGLPFGGPSGGSGDQLTCTSSASSSDGSRQRQQIIDSYNFKPLSSSSRSDESDIIRNIDQIASGSAANHRVVTSVAGGNNNKGQHNPNIILLPPSLPTLSLKPHTATTTTSNSNNSGNENDNTAGNSRTNNKVLKLSKSASFSTQNQDDQSTSSHSRSLL</sequence>
<dbReference type="EMBL" id="JANBPU010000351">
    <property type="protein sequence ID" value="KAJ1912381.1"/>
    <property type="molecule type" value="Genomic_DNA"/>
</dbReference>
<feature type="region of interest" description="Disordered" evidence="3">
    <location>
        <begin position="664"/>
        <end position="772"/>
    </location>
</feature>
<comment type="caution">
    <text evidence="6">The sequence shown here is derived from an EMBL/GenBank/DDBJ whole genome shotgun (WGS) entry which is preliminary data.</text>
</comment>
<feature type="transmembrane region" description="Helical" evidence="4">
    <location>
        <begin position="314"/>
        <end position="338"/>
    </location>
</feature>
<dbReference type="Gene3D" id="2.30.30.40">
    <property type="entry name" value="SH3 Domains"/>
    <property type="match status" value="1"/>
</dbReference>
<evidence type="ECO:0000256" key="2">
    <source>
        <dbReference type="PROSITE-ProRule" id="PRU00192"/>
    </source>
</evidence>
<keyword evidence="7" id="KW-1185">Reference proteome</keyword>
<feature type="compositionally biased region" description="Low complexity" evidence="3">
    <location>
        <begin position="125"/>
        <end position="134"/>
    </location>
</feature>
<dbReference type="SUPFAM" id="SSF50044">
    <property type="entry name" value="SH3-domain"/>
    <property type="match status" value="1"/>
</dbReference>
<gene>
    <name evidence="6" type="ORF">H4219_005629</name>
</gene>
<reference evidence="6" key="1">
    <citation type="submission" date="2022-07" db="EMBL/GenBank/DDBJ databases">
        <title>Phylogenomic reconstructions and comparative analyses of Kickxellomycotina fungi.</title>
        <authorList>
            <person name="Reynolds N.K."/>
            <person name="Stajich J.E."/>
            <person name="Barry K."/>
            <person name="Grigoriev I.V."/>
            <person name="Crous P."/>
            <person name="Smith M.E."/>
        </authorList>
    </citation>
    <scope>NUCLEOTIDE SEQUENCE</scope>
    <source>
        <strain evidence="6">NBRC 100468</strain>
    </source>
</reference>
<evidence type="ECO:0000313" key="6">
    <source>
        <dbReference type="EMBL" id="KAJ1912381.1"/>
    </source>
</evidence>
<dbReference type="OrthoDB" id="5340910at2759"/>
<feature type="compositionally biased region" description="Low complexity" evidence="3">
    <location>
        <begin position="716"/>
        <end position="731"/>
    </location>
</feature>
<protein>
    <recommendedName>
        <fullName evidence="5">SH3 domain-containing protein</fullName>
    </recommendedName>
</protein>
<evidence type="ECO:0000256" key="3">
    <source>
        <dbReference type="SAM" id="MobiDB-lite"/>
    </source>
</evidence>
<dbReference type="Proteomes" id="UP001150538">
    <property type="component" value="Unassembled WGS sequence"/>
</dbReference>
<feature type="region of interest" description="Disordered" evidence="3">
    <location>
        <begin position="950"/>
        <end position="1035"/>
    </location>
</feature>
<evidence type="ECO:0000259" key="5">
    <source>
        <dbReference type="PROSITE" id="PS50002"/>
    </source>
</evidence>
<evidence type="ECO:0000256" key="4">
    <source>
        <dbReference type="SAM" id="Phobius"/>
    </source>
</evidence>
<accession>A0A9W8DKR5</accession>
<feature type="compositionally biased region" description="Polar residues" evidence="3">
    <location>
        <begin position="757"/>
        <end position="772"/>
    </location>
</feature>
<feature type="compositionally biased region" description="Low complexity" evidence="3">
    <location>
        <begin position="1016"/>
        <end position="1035"/>
    </location>
</feature>
<dbReference type="PROSITE" id="PS50002">
    <property type="entry name" value="SH3"/>
    <property type="match status" value="1"/>
</dbReference>
<dbReference type="AlphaFoldDB" id="A0A9W8DKR5"/>
<evidence type="ECO:0000313" key="7">
    <source>
        <dbReference type="Proteomes" id="UP001150538"/>
    </source>
</evidence>
<organism evidence="6 7">
    <name type="scientific">Mycoemilia scoparia</name>
    <dbReference type="NCBI Taxonomy" id="417184"/>
    <lineage>
        <taxon>Eukaryota</taxon>
        <taxon>Fungi</taxon>
        <taxon>Fungi incertae sedis</taxon>
        <taxon>Zoopagomycota</taxon>
        <taxon>Kickxellomycotina</taxon>
        <taxon>Kickxellomycetes</taxon>
        <taxon>Kickxellales</taxon>
        <taxon>Kickxellaceae</taxon>
        <taxon>Mycoemilia</taxon>
    </lineage>
</organism>
<keyword evidence="1 2" id="KW-0728">SH3 domain</keyword>
<keyword evidence="4" id="KW-0812">Transmembrane</keyword>
<keyword evidence="4" id="KW-0472">Membrane</keyword>
<evidence type="ECO:0000256" key="1">
    <source>
        <dbReference type="ARBA" id="ARBA00022443"/>
    </source>
</evidence>
<feature type="compositionally biased region" description="Polar residues" evidence="3">
    <location>
        <begin position="674"/>
        <end position="698"/>
    </location>
</feature>